<dbReference type="SUPFAM" id="SSF52418">
    <property type="entry name" value="Nucleoside phosphorylase/phosphoribosyltransferase catalytic domain"/>
    <property type="match status" value="1"/>
</dbReference>
<dbReference type="InterPro" id="IPR017459">
    <property type="entry name" value="Glycosyl_Trfase_fam3_N_dom"/>
</dbReference>
<dbReference type="EMBL" id="CP001715">
    <property type="protein sequence ID" value="ACV36054.1"/>
    <property type="molecule type" value="Genomic_DNA"/>
</dbReference>
<name>C7RTC1_ACCRE</name>
<evidence type="ECO:0000256" key="1">
    <source>
        <dbReference type="ARBA" id="ARBA00022676"/>
    </source>
</evidence>
<dbReference type="STRING" id="522306.CAP2UW1_2773"/>
<dbReference type="Pfam" id="PF02885">
    <property type="entry name" value="Glycos_trans_3N"/>
    <property type="match status" value="1"/>
</dbReference>
<dbReference type="AlphaFoldDB" id="C7RTC1"/>
<reference evidence="4" key="2">
    <citation type="submission" date="2009-09" db="EMBL/GenBank/DDBJ databases">
        <title>Complete sequence of chromosome of Candidatus Accumulibacter phosphatis clade IIA str. UW-1.</title>
        <authorList>
            <consortium name="US DOE Joint Genome Institute"/>
            <person name="Martin H.G."/>
            <person name="Ivanova N."/>
            <person name="Kunin V."/>
            <person name="Warnecke F."/>
            <person name="Barry K."/>
            <person name="He S."/>
            <person name="Salamov A."/>
            <person name="Szeto E."/>
            <person name="Dalin E."/>
            <person name="Pangilinan J.L."/>
            <person name="Lapidus A."/>
            <person name="Lowry S."/>
            <person name="Kyrpides N.C."/>
            <person name="McMahon K.D."/>
            <person name="Hugenholtz P."/>
        </authorList>
    </citation>
    <scope>NUCLEOTIDE SEQUENCE [LARGE SCALE GENOMIC DNA]</scope>
    <source>
        <strain evidence="4">UW-1</strain>
    </source>
</reference>
<evidence type="ECO:0000259" key="3">
    <source>
        <dbReference type="Pfam" id="PF02885"/>
    </source>
</evidence>
<dbReference type="eggNOG" id="COG0547">
    <property type="taxonomic scope" value="Bacteria"/>
</dbReference>
<dbReference type="InterPro" id="IPR036320">
    <property type="entry name" value="Glycosyl_Trfase_fam3_N_dom_sf"/>
</dbReference>
<evidence type="ECO:0000256" key="2">
    <source>
        <dbReference type="ARBA" id="ARBA00022679"/>
    </source>
</evidence>
<dbReference type="InterPro" id="IPR005940">
    <property type="entry name" value="Anthranilate_Pribosyl_Tfrase"/>
</dbReference>
<feature type="domain" description="Glycosyl transferase family 3 N-terminal" evidence="3">
    <location>
        <begin position="6"/>
        <end position="65"/>
    </location>
</feature>
<dbReference type="GO" id="GO:0000162">
    <property type="term" value="P:L-tryptophan biosynthetic process"/>
    <property type="evidence" value="ECO:0007669"/>
    <property type="project" value="InterPro"/>
</dbReference>
<dbReference type="Gene3D" id="3.40.1030.10">
    <property type="entry name" value="Nucleoside phosphorylase/phosphoribosyltransferase catalytic domain"/>
    <property type="match status" value="1"/>
</dbReference>
<gene>
    <name evidence="4" type="ordered locus">CAP2UW1_2773</name>
</gene>
<dbReference type="KEGG" id="app:CAP2UW1_2773"/>
<dbReference type="GO" id="GO:0004048">
    <property type="term" value="F:anthranilate phosphoribosyltransferase activity"/>
    <property type="evidence" value="ECO:0007669"/>
    <property type="project" value="InterPro"/>
</dbReference>
<dbReference type="GO" id="GO:0005829">
    <property type="term" value="C:cytosol"/>
    <property type="evidence" value="ECO:0007669"/>
    <property type="project" value="TreeGrafter"/>
</dbReference>
<accession>C7RTC1</accession>
<evidence type="ECO:0000313" key="4">
    <source>
        <dbReference type="EMBL" id="ACV36054.1"/>
    </source>
</evidence>
<dbReference type="NCBIfam" id="NF006005">
    <property type="entry name" value="PRK08136.1"/>
    <property type="match status" value="1"/>
</dbReference>
<protein>
    <submittedName>
        <fullName evidence="4">Glycosyl transferase, family 3-like protein</fullName>
    </submittedName>
</protein>
<dbReference type="PANTHER" id="PTHR43285">
    <property type="entry name" value="ANTHRANILATE PHOSPHORIBOSYLTRANSFERASE"/>
    <property type="match status" value="1"/>
</dbReference>
<dbReference type="Gene3D" id="1.20.970.10">
    <property type="entry name" value="Transferase, Pyrimidine Nucleoside Phosphorylase, Chain C"/>
    <property type="match status" value="1"/>
</dbReference>
<keyword evidence="1" id="KW-0328">Glycosyltransferase</keyword>
<dbReference type="HOGENOM" id="CLU_068658_0_0_4"/>
<proteinExistence type="predicted"/>
<organism evidence="4">
    <name type="scientific">Accumulibacter regalis</name>
    <dbReference type="NCBI Taxonomy" id="522306"/>
    <lineage>
        <taxon>Bacteria</taxon>
        <taxon>Pseudomonadati</taxon>
        <taxon>Pseudomonadota</taxon>
        <taxon>Betaproteobacteria</taxon>
        <taxon>Candidatus Accumulibacter</taxon>
    </lineage>
</organism>
<dbReference type="PANTHER" id="PTHR43285:SF4">
    <property type="entry name" value="TRANSFERASE"/>
    <property type="match status" value="1"/>
</dbReference>
<reference evidence="4" key="1">
    <citation type="submission" date="2009-08" db="EMBL/GenBank/DDBJ databases">
        <authorList>
            <consortium name="US DOE Joint Genome Institute"/>
            <person name="Lucas S."/>
            <person name="Copeland A."/>
            <person name="Lapidus A."/>
            <person name="Glavina del Rio T."/>
            <person name="Dalin E."/>
            <person name="Tice H."/>
            <person name="Bruce D."/>
            <person name="Barry K."/>
            <person name="Pitluck S."/>
            <person name="Lowry S."/>
            <person name="Larimer F."/>
            <person name="Land M."/>
            <person name="Hauser L."/>
            <person name="Kyrpides N."/>
            <person name="Ivanova N."/>
            <person name="McMahon K.D."/>
            <person name="Hugenholtz P."/>
        </authorList>
    </citation>
    <scope>NUCLEOTIDE SEQUENCE</scope>
    <source>
        <strain evidence="4">UW-1</strain>
    </source>
</reference>
<sequence>MDFAAFIREIGRGASGARDLSRAEAQELYGAMLDGEVPDLELGAIVIALRVKTETVDEMVGFLAAANARLHTLRRPHGKVRPVVIPSYNGARRSANLTPLLALLLQRFGVPVLVHGLGEADSDFGRVTSEQIFKALDIPPSNSLAQAQLAVDAHGLAYLPLPTLSPGLDRQLALRHRLGLRNSAHSLVKMLDPFAGQGLLLAAATHPDYITSMRAVLASGGAHALLLRGTEGEPFANPKRRPLIEHVHDGVSDVLFEAEHDSLRNLPQLPENCAAEPTVAWMRRVLAGEVSLPLPIANQLACCLYGSGRARDFHQAKALVAVENNGLALV</sequence>
<dbReference type="OrthoDB" id="9768896at2"/>
<dbReference type="SUPFAM" id="SSF47648">
    <property type="entry name" value="Nucleoside phosphorylase/phosphoribosyltransferase N-terminal domain"/>
    <property type="match status" value="1"/>
</dbReference>
<keyword evidence="2 4" id="KW-0808">Transferase</keyword>
<dbReference type="InterPro" id="IPR035902">
    <property type="entry name" value="Nuc_phospho_transferase"/>
</dbReference>